<protein>
    <submittedName>
        <fullName evidence="2">Uncharacterized protein</fullName>
    </submittedName>
</protein>
<evidence type="ECO:0000313" key="3">
    <source>
        <dbReference type="Proteomes" id="UP000273675"/>
    </source>
</evidence>
<feature type="transmembrane region" description="Helical" evidence="1">
    <location>
        <begin position="113"/>
        <end position="138"/>
    </location>
</feature>
<dbReference type="Proteomes" id="UP000273675">
    <property type="component" value="Unassembled WGS sequence"/>
</dbReference>
<dbReference type="EMBL" id="RBIM01000002">
    <property type="protein sequence ID" value="RKR03154.1"/>
    <property type="molecule type" value="Genomic_DNA"/>
</dbReference>
<keyword evidence="1" id="KW-0472">Membrane</keyword>
<sequence>MDQNSHAGNDLIIRLLAILVAVRALYTLTWLLVVLGIRADLLAPPLDLLPYAQSAPVWLIAGWATYAVGYAVTAGLIASNRLMAATCLYVVSFALDSAIWFYFTSIAMPLVHAINWVVLADVVTNGLDLGVIACLAIIEANRLLKARLDV</sequence>
<accession>A0A495DKK9</accession>
<organism evidence="2 3">
    <name type="scientific">Maricaulis maris</name>
    <dbReference type="NCBI Taxonomy" id="74318"/>
    <lineage>
        <taxon>Bacteria</taxon>
        <taxon>Pseudomonadati</taxon>
        <taxon>Pseudomonadota</taxon>
        <taxon>Alphaproteobacteria</taxon>
        <taxon>Maricaulales</taxon>
        <taxon>Maricaulaceae</taxon>
        <taxon>Maricaulis</taxon>
    </lineage>
</organism>
<comment type="caution">
    <text evidence="2">The sequence shown here is derived from an EMBL/GenBank/DDBJ whole genome shotgun (WGS) entry which is preliminary data.</text>
</comment>
<keyword evidence="1" id="KW-0812">Transmembrane</keyword>
<feature type="transmembrane region" description="Helical" evidence="1">
    <location>
        <begin position="57"/>
        <end position="79"/>
    </location>
</feature>
<dbReference type="RefSeq" id="WP_121210340.1">
    <property type="nucleotide sequence ID" value="NZ_RBIM01000002.1"/>
</dbReference>
<feature type="transmembrane region" description="Helical" evidence="1">
    <location>
        <begin position="12"/>
        <end position="37"/>
    </location>
</feature>
<feature type="transmembrane region" description="Helical" evidence="1">
    <location>
        <begin position="86"/>
        <end position="107"/>
    </location>
</feature>
<reference evidence="2 3" key="1">
    <citation type="submission" date="2018-10" db="EMBL/GenBank/DDBJ databases">
        <title>Genomic Encyclopedia of Type Strains, Phase IV (KMG-IV): sequencing the most valuable type-strain genomes for metagenomic binning, comparative biology and taxonomic classification.</title>
        <authorList>
            <person name="Goeker M."/>
        </authorList>
    </citation>
    <scope>NUCLEOTIDE SEQUENCE [LARGE SCALE GENOMIC DNA]</scope>
    <source>
        <strain evidence="2 3">DSM 4734</strain>
    </source>
</reference>
<evidence type="ECO:0000256" key="1">
    <source>
        <dbReference type="SAM" id="Phobius"/>
    </source>
</evidence>
<proteinExistence type="predicted"/>
<evidence type="ECO:0000313" key="2">
    <source>
        <dbReference type="EMBL" id="RKR03154.1"/>
    </source>
</evidence>
<name>A0A495DKK9_9PROT</name>
<dbReference type="AlphaFoldDB" id="A0A495DKK9"/>
<gene>
    <name evidence="2" type="ORF">C7435_1103</name>
</gene>
<keyword evidence="1" id="KW-1133">Transmembrane helix</keyword>